<sequence length="128" mass="14727">MAQALQAAPPSLQVATITAARSETPPSEHAARRDDPAQEVVPRSLLCWSMVVAMELVCPLYIELSCEVNELKAKFAAQQEESDRKLEAERRERLQLELKIQEEQHKERELRREKMAEMLKDQLTTWAQ</sequence>
<feature type="coiled-coil region" evidence="1">
    <location>
        <begin position="61"/>
        <end position="113"/>
    </location>
</feature>
<dbReference type="Gramene" id="LPERR06G15290.1">
    <property type="protein sequence ID" value="LPERR06G15290.1"/>
    <property type="gene ID" value="LPERR06G15290"/>
</dbReference>
<evidence type="ECO:0000256" key="1">
    <source>
        <dbReference type="SAM" id="Coils"/>
    </source>
</evidence>
<dbReference type="EnsemblPlants" id="LPERR06G15290.1">
    <property type="protein sequence ID" value="LPERR06G15290.1"/>
    <property type="gene ID" value="LPERR06G15290"/>
</dbReference>
<dbReference type="HOGENOM" id="CLU_1962766_0_0_1"/>
<dbReference type="Proteomes" id="UP000032180">
    <property type="component" value="Chromosome 6"/>
</dbReference>
<organism evidence="2 3">
    <name type="scientific">Leersia perrieri</name>
    <dbReference type="NCBI Taxonomy" id="77586"/>
    <lineage>
        <taxon>Eukaryota</taxon>
        <taxon>Viridiplantae</taxon>
        <taxon>Streptophyta</taxon>
        <taxon>Embryophyta</taxon>
        <taxon>Tracheophyta</taxon>
        <taxon>Spermatophyta</taxon>
        <taxon>Magnoliopsida</taxon>
        <taxon>Liliopsida</taxon>
        <taxon>Poales</taxon>
        <taxon>Poaceae</taxon>
        <taxon>BOP clade</taxon>
        <taxon>Oryzoideae</taxon>
        <taxon>Oryzeae</taxon>
        <taxon>Oryzinae</taxon>
        <taxon>Leersia</taxon>
    </lineage>
</organism>
<name>A0A0D9WR89_9ORYZ</name>
<reference evidence="2 3" key="1">
    <citation type="submission" date="2012-08" db="EMBL/GenBank/DDBJ databases">
        <title>Oryza genome evolution.</title>
        <authorList>
            <person name="Wing R.A."/>
        </authorList>
    </citation>
    <scope>NUCLEOTIDE SEQUENCE</scope>
</reference>
<proteinExistence type="predicted"/>
<dbReference type="AlphaFoldDB" id="A0A0D9WR89"/>
<evidence type="ECO:0000313" key="2">
    <source>
        <dbReference type="EnsemblPlants" id="LPERR06G15290.1"/>
    </source>
</evidence>
<protein>
    <submittedName>
        <fullName evidence="2">Uncharacterized protein</fullName>
    </submittedName>
</protein>
<keyword evidence="3" id="KW-1185">Reference proteome</keyword>
<evidence type="ECO:0000313" key="3">
    <source>
        <dbReference type="Proteomes" id="UP000032180"/>
    </source>
</evidence>
<keyword evidence="1" id="KW-0175">Coiled coil</keyword>
<reference evidence="3" key="2">
    <citation type="submission" date="2013-12" db="EMBL/GenBank/DDBJ databases">
        <authorList>
            <person name="Yu Y."/>
            <person name="Lee S."/>
            <person name="de Baynast K."/>
            <person name="Wissotski M."/>
            <person name="Liu L."/>
            <person name="Talag J."/>
            <person name="Goicoechea J."/>
            <person name="Angelova A."/>
            <person name="Jetty R."/>
            <person name="Kudrna D."/>
            <person name="Golser W."/>
            <person name="Rivera L."/>
            <person name="Zhang J."/>
            <person name="Wing R."/>
        </authorList>
    </citation>
    <scope>NUCLEOTIDE SEQUENCE</scope>
</reference>
<accession>A0A0D9WR89</accession>
<reference evidence="2" key="3">
    <citation type="submission" date="2015-04" db="UniProtKB">
        <authorList>
            <consortium name="EnsemblPlants"/>
        </authorList>
    </citation>
    <scope>IDENTIFICATION</scope>
</reference>